<dbReference type="Pfam" id="PF01872">
    <property type="entry name" value="RibD_C"/>
    <property type="match status" value="1"/>
</dbReference>
<dbReference type="NCBIfam" id="TIGR00227">
    <property type="entry name" value="ribD_Cterm"/>
    <property type="match status" value="1"/>
</dbReference>
<dbReference type="AlphaFoldDB" id="A0A0K9PAL3"/>
<comment type="catalytic activity">
    <reaction evidence="2">
        <text>2,5-diamino-6-hydroxy-4-(5-phosphoribosylamino)-pyrimidine + H2O = 2,5,6-triamino-4-hydroxypyrimidine + D-ribose 5-phosphate</text>
        <dbReference type="Rhea" id="RHEA:23436"/>
        <dbReference type="ChEBI" id="CHEBI:15377"/>
        <dbReference type="ChEBI" id="CHEBI:58614"/>
        <dbReference type="ChEBI" id="CHEBI:78346"/>
        <dbReference type="ChEBI" id="CHEBI:137796"/>
    </reaction>
</comment>
<comment type="caution">
    <text evidence="11">The sequence shown here is derived from an EMBL/GenBank/DDBJ whole genome shotgun (WGS) entry which is preliminary data.</text>
</comment>
<dbReference type="PANTHER" id="PTHR38011">
    <property type="entry name" value="DIHYDROFOLATE REDUCTASE FAMILY PROTEIN (AFU_ORTHOLOGUE AFUA_8G06820)"/>
    <property type="match status" value="1"/>
</dbReference>
<evidence type="ECO:0000256" key="7">
    <source>
        <dbReference type="ARBA" id="ARBA00023002"/>
    </source>
</evidence>
<dbReference type="SUPFAM" id="SSF53927">
    <property type="entry name" value="Cytidine deaminase-like"/>
    <property type="match status" value="1"/>
</dbReference>
<dbReference type="SUPFAM" id="SSF143990">
    <property type="entry name" value="YbiA-like"/>
    <property type="match status" value="1"/>
</dbReference>
<keyword evidence="12" id="KW-1185">Reference proteome</keyword>
<dbReference type="InterPro" id="IPR050765">
    <property type="entry name" value="Riboflavin_Biosynth_HTPR"/>
</dbReference>
<comment type="catalytic activity">
    <reaction evidence="1">
        <text>5-amino-6-(5-phospho-D-ribosylamino)uracil + H2O = 5,6-diaminouracil + D-ribose 5-phosphate</text>
        <dbReference type="Rhea" id="RHEA:55020"/>
        <dbReference type="ChEBI" id="CHEBI:15377"/>
        <dbReference type="ChEBI" id="CHEBI:46252"/>
        <dbReference type="ChEBI" id="CHEBI:58453"/>
        <dbReference type="ChEBI" id="CHEBI:78346"/>
    </reaction>
</comment>
<evidence type="ECO:0000259" key="10">
    <source>
        <dbReference type="PROSITE" id="PS51747"/>
    </source>
</evidence>
<dbReference type="FunFam" id="1.10.357.40:FF:000001">
    <property type="entry name" value="Swarming motility protein ybiA"/>
    <property type="match status" value="1"/>
</dbReference>
<evidence type="ECO:0000313" key="11">
    <source>
        <dbReference type="EMBL" id="KMZ65220.1"/>
    </source>
</evidence>
<dbReference type="EC" id="1.1.1.193" evidence="4"/>
<dbReference type="NCBIfam" id="TIGR02464">
    <property type="entry name" value="ribofla_fusion"/>
    <property type="match status" value="1"/>
</dbReference>
<proteinExistence type="predicted"/>
<dbReference type="OrthoDB" id="206452at2759"/>
<organism evidence="11 12">
    <name type="scientific">Zostera marina</name>
    <name type="common">Eelgrass</name>
    <dbReference type="NCBI Taxonomy" id="29655"/>
    <lineage>
        <taxon>Eukaryota</taxon>
        <taxon>Viridiplantae</taxon>
        <taxon>Streptophyta</taxon>
        <taxon>Embryophyta</taxon>
        <taxon>Tracheophyta</taxon>
        <taxon>Spermatophyta</taxon>
        <taxon>Magnoliopsida</taxon>
        <taxon>Liliopsida</taxon>
        <taxon>Zosteraceae</taxon>
        <taxon>Zostera</taxon>
    </lineage>
</organism>
<evidence type="ECO:0000256" key="6">
    <source>
        <dbReference type="ARBA" id="ARBA00022857"/>
    </source>
</evidence>
<evidence type="ECO:0000256" key="9">
    <source>
        <dbReference type="ARBA" id="ARBA00023295"/>
    </source>
</evidence>
<dbReference type="InterPro" id="IPR002125">
    <property type="entry name" value="CMP_dCMP_dom"/>
</dbReference>
<gene>
    <name evidence="11" type="ORF">ZOSMA_32G00060</name>
</gene>
<sequence length="579" mass="63625">MAVASTMFSLSLPSFDNDAVHVRRAAEIADASAGMSSPHPNYGCVIARGKEVVGEGYLYAEGTKCAELQAVEMARDKARGAIAFLNLEPGDSYGNNKSVVSLIQAGIERVVIGLRHPLQHLRGKAINILQSQGMQVNVIGDDLQMNSIQSYEEALKSCLLVNAPLLYGTAFGVPYSVTKYAMTLDGKIACTSGHSSWISSKLSRNKVFDLRGRSDAVIVGGNTVRLDDPHLTARHGGTHVPVRMVMSRTLSLPNEANLWNVDDGYTIVLTQRGARKNFQELLRSKGVEVIEFDVLNPREVMEYCYSRGYLSVLWECGGELAASAIGAGVIHKVYAFVSPKIIGGKNAPSPVGELGMVEMSQALNLMDVSFEQIGRDMLISGFLQPIPDMIPVIPFKNDTTSIDPMVTSYDANIIFFYKTWDSYGVFSNFSPHSIHMPDKNGQDYEWSTVEHYYQSQKFIGQTDLTTVHDFVEQIKLAKSPEAAARLARMLQKKHSNLVRSDWESVKIDIMYSALKCKFSTYPHLKALLLSTAGSVLVEASPHDLFWGGGRDGEGLNYLGRLLMQLRAELLSGDLSTCET</sequence>
<dbReference type="GO" id="GO:0016799">
    <property type="term" value="F:hydrolase activity, hydrolyzing N-glycosyl compounds"/>
    <property type="evidence" value="ECO:0007669"/>
    <property type="project" value="UniProtKB-ARBA"/>
</dbReference>
<dbReference type="InterPro" id="IPR024072">
    <property type="entry name" value="DHFR-like_dom_sf"/>
</dbReference>
<accession>A0A0K9PAL3</accession>
<dbReference type="Gene3D" id="3.40.430.10">
    <property type="entry name" value="Dihydrofolate Reductase, subunit A"/>
    <property type="match status" value="1"/>
</dbReference>
<keyword evidence="8" id="KW-0511">Multifunctional enzyme</keyword>
<evidence type="ECO:0000256" key="1">
    <source>
        <dbReference type="ARBA" id="ARBA00000022"/>
    </source>
</evidence>
<dbReference type="PROSITE" id="PS51747">
    <property type="entry name" value="CYT_DCMP_DEAMINASES_2"/>
    <property type="match status" value="1"/>
</dbReference>
<dbReference type="GO" id="GO:1901135">
    <property type="term" value="P:carbohydrate derivative metabolic process"/>
    <property type="evidence" value="ECO:0007669"/>
    <property type="project" value="UniProtKB-ARBA"/>
</dbReference>
<feature type="domain" description="CMP/dCMP-type deaminase" evidence="10">
    <location>
        <begin position="16"/>
        <end position="125"/>
    </location>
</feature>
<reference evidence="12" key="1">
    <citation type="journal article" date="2016" name="Nature">
        <title>The genome of the seagrass Zostera marina reveals angiosperm adaptation to the sea.</title>
        <authorList>
            <person name="Olsen J.L."/>
            <person name="Rouze P."/>
            <person name="Verhelst B."/>
            <person name="Lin Y.-C."/>
            <person name="Bayer T."/>
            <person name="Collen J."/>
            <person name="Dattolo E."/>
            <person name="De Paoli E."/>
            <person name="Dittami S."/>
            <person name="Maumus F."/>
            <person name="Michel G."/>
            <person name="Kersting A."/>
            <person name="Lauritano C."/>
            <person name="Lohaus R."/>
            <person name="Toepel M."/>
            <person name="Tonon T."/>
            <person name="Vanneste K."/>
            <person name="Amirebrahimi M."/>
            <person name="Brakel J."/>
            <person name="Bostroem C."/>
            <person name="Chovatia M."/>
            <person name="Grimwood J."/>
            <person name="Jenkins J.W."/>
            <person name="Jueterbock A."/>
            <person name="Mraz A."/>
            <person name="Stam W.T."/>
            <person name="Tice H."/>
            <person name="Bornberg-Bauer E."/>
            <person name="Green P.J."/>
            <person name="Pearson G.A."/>
            <person name="Procaccini G."/>
            <person name="Duarte C.M."/>
            <person name="Schmutz J."/>
            <person name="Reusch T.B.H."/>
            <person name="Van de Peer Y."/>
        </authorList>
    </citation>
    <scope>NUCLEOTIDE SEQUENCE [LARGE SCALE GENOMIC DNA]</scope>
    <source>
        <strain evidence="12">cv. Finnish</strain>
    </source>
</reference>
<evidence type="ECO:0000256" key="3">
    <source>
        <dbReference type="ARBA" id="ARBA00004910"/>
    </source>
</evidence>
<dbReference type="InterPro" id="IPR011549">
    <property type="entry name" value="RibD_C"/>
</dbReference>
<dbReference type="Gene3D" id="1.10.357.40">
    <property type="entry name" value="YbiA-like"/>
    <property type="match status" value="1"/>
</dbReference>
<dbReference type="GO" id="GO:0008835">
    <property type="term" value="F:diaminohydroxyphosphoribosylaminopyrimidine deaminase activity"/>
    <property type="evidence" value="ECO:0000318"/>
    <property type="project" value="GO_Central"/>
</dbReference>
<evidence type="ECO:0000256" key="8">
    <source>
        <dbReference type="ARBA" id="ARBA00023268"/>
    </source>
</evidence>
<dbReference type="UniPathway" id="UPA00275">
    <property type="reaction ID" value="UER00402"/>
</dbReference>
<evidence type="ECO:0000256" key="5">
    <source>
        <dbReference type="ARBA" id="ARBA00022801"/>
    </source>
</evidence>
<dbReference type="SUPFAM" id="SSF53597">
    <property type="entry name" value="Dihydrofolate reductase-like"/>
    <property type="match status" value="1"/>
</dbReference>
<name>A0A0K9PAL3_ZOSMR</name>
<dbReference type="EMBL" id="LFYR01001054">
    <property type="protein sequence ID" value="KMZ65220.1"/>
    <property type="molecule type" value="Genomic_DNA"/>
</dbReference>
<dbReference type="GO" id="GO:0008703">
    <property type="term" value="F:5-amino-6-(5-phosphoribosylamino)uracil reductase activity"/>
    <property type="evidence" value="ECO:0007669"/>
    <property type="project" value="UniProtKB-EC"/>
</dbReference>
<dbReference type="OMA" id="GIRHPLK"/>
<dbReference type="InterPro" id="IPR016193">
    <property type="entry name" value="Cytidine_deaminase-like"/>
</dbReference>
<dbReference type="STRING" id="29655.A0A0K9PAL3"/>
<evidence type="ECO:0000313" key="12">
    <source>
        <dbReference type="Proteomes" id="UP000036987"/>
    </source>
</evidence>
<comment type="pathway">
    <text evidence="3">Cofactor biosynthesis; riboflavin biosynthesis; 5-amino-6-(D-ribitylamino)uracil from GTP: step 3/4.</text>
</comment>
<dbReference type="InterPro" id="IPR012816">
    <property type="entry name" value="NADAR"/>
</dbReference>
<protein>
    <recommendedName>
        <fullName evidence="4">5-amino-6-(5-phosphoribosylamino)uracil reductase</fullName>
        <ecNumber evidence="4">1.1.1.193</ecNumber>
    </recommendedName>
</protein>
<dbReference type="GO" id="GO:0050661">
    <property type="term" value="F:NADP binding"/>
    <property type="evidence" value="ECO:0007669"/>
    <property type="project" value="InterPro"/>
</dbReference>
<dbReference type="Proteomes" id="UP000036987">
    <property type="component" value="Unassembled WGS sequence"/>
</dbReference>
<dbReference type="InterPro" id="IPR002734">
    <property type="entry name" value="RibDG_C"/>
</dbReference>
<dbReference type="PANTHER" id="PTHR38011:SF7">
    <property type="entry name" value="2,5-DIAMINO-6-RIBOSYLAMINO-4(3H)-PYRIMIDINONE 5'-PHOSPHATE REDUCTASE"/>
    <property type="match status" value="1"/>
</dbReference>
<keyword evidence="7" id="KW-0560">Oxidoreductase</keyword>
<dbReference type="Pfam" id="PF08719">
    <property type="entry name" value="NADAR"/>
    <property type="match status" value="1"/>
</dbReference>
<keyword evidence="5" id="KW-0378">Hydrolase</keyword>
<dbReference type="InterPro" id="IPR037238">
    <property type="entry name" value="YbiA-like_sf"/>
</dbReference>
<dbReference type="GO" id="GO:0009231">
    <property type="term" value="P:riboflavin biosynthetic process"/>
    <property type="evidence" value="ECO:0007669"/>
    <property type="project" value="UniProtKB-UniPathway"/>
</dbReference>
<evidence type="ECO:0000256" key="4">
    <source>
        <dbReference type="ARBA" id="ARBA00013173"/>
    </source>
</evidence>
<dbReference type="InterPro" id="IPR004794">
    <property type="entry name" value="Eubact_RibD"/>
</dbReference>
<keyword evidence="9" id="KW-0326">Glycosidase</keyword>
<dbReference type="NCBIfam" id="TIGR00326">
    <property type="entry name" value="eubact_ribD"/>
    <property type="match status" value="1"/>
</dbReference>
<evidence type="ECO:0000256" key="2">
    <source>
        <dbReference type="ARBA" id="ARBA00000751"/>
    </source>
</evidence>
<keyword evidence="6" id="KW-0521">NADP</keyword>
<dbReference type="CDD" id="cd15457">
    <property type="entry name" value="NADAR"/>
    <property type="match status" value="1"/>
</dbReference>
<dbReference type="Gene3D" id="3.40.140.10">
    <property type="entry name" value="Cytidine Deaminase, domain 2"/>
    <property type="match status" value="1"/>
</dbReference>